<dbReference type="Proteomes" id="UP000823775">
    <property type="component" value="Unassembled WGS sequence"/>
</dbReference>
<protein>
    <submittedName>
        <fullName evidence="2">Uncharacterized protein</fullName>
    </submittedName>
</protein>
<feature type="region of interest" description="Disordered" evidence="1">
    <location>
        <begin position="15"/>
        <end position="38"/>
    </location>
</feature>
<keyword evidence="3" id="KW-1185">Reference proteome</keyword>
<comment type="caution">
    <text evidence="2">The sequence shown here is derived from an EMBL/GenBank/DDBJ whole genome shotgun (WGS) entry which is preliminary data.</text>
</comment>
<gene>
    <name evidence="2" type="ORF">HAX54_025780</name>
</gene>
<dbReference type="EMBL" id="JACEIK010000313">
    <property type="protein sequence ID" value="MCD7454717.1"/>
    <property type="molecule type" value="Genomic_DNA"/>
</dbReference>
<reference evidence="2 3" key="1">
    <citation type="journal article" date="2021" name="BMC Genomics">
        <title>Datura genome reveals duplications of psychoactive alkaloid biosynthetic genes and high mutation rate following tissue culture.</title>
        <authorList>
            <person name="Rajewski A."/>
            <person name="Carter-House D."/>
            <person name="Stajich J."/>
            <person name="Litt A."/>
        </authorList>
    </citation>
    <scope>NUCLEOTIDE SEQUENCE [LARGE SCALE GENOMIC DNA]</scope>
    <source>
        <strain evidence="2">AR-01</strain>
    </source>
</reference>
<proteinExistence type="predicted"/>
<sequence length="240" mass="26276">MVVAWVCGAGVVSPEVRKGDENGGSPENEEREGGRLGVRSAVREKRVGGATFRRSCSGRRFSGHGSPVVFIGRGEEEGLAAVDSGDAGGREGDDWAAVFWFPATGEKKRGLAAVERKKPKIGLGVKSDGIVEPFQLRQQNNTFGIRYEPTLGKLHNMQSEKKVFMQEQVLVVGPEIVPEPDECIIEGIENLFIAMTEEDYGNNEVDLRMPTIHNAEPGEVLQNWTIHPSCFYMSLGSIKM</sequence>
<name>A0ABS8S791_DATST</name>
<evidence type="ECO:0000313" key="3">
    <source>
        <dbReference type="Proteomes" id="UP000823775"/>
    </source>
</evidence>
<evidence type="ECO:0000313" key="2">
    <source>
        <dbReference type="EMBL" id="MCD7454717.1"/>
    </source>
</evidence>
<accession>A0ABS8S791</accession>
<evidence type="ECO:0000256" key="1">
    <source>
        <dbReference type="SAM" id="MobiDB-lite"/>
    </source>
</evidence>
<organism evidence="2 3">
    <name type="scientific">Datura stramonium</name>
    <name type="common">Jimsonweed</name>
    <name type="synonym">Common thornapple</name>
    <dbReference type="NCBI Taxonomy" id="4076"/>
    <lineage>
        <taxon>Eukaryota</taxon>
        <taxon>Viridiplantae</taxon>
        <taxon>Streptophyta</taxon>
        <taxon>Embryophyta</taxon>
        <taxon>Tracheophyta</taxon>
        <taxon>Spermatophyta</taxon>
        <taxon>Magnoliopsida</taxon>
        <taxon>eudicotyledons</taxon>
        <taxon>Gunneridae</taxon>
        <taxon>Pentapetalae</taxon>
        <taxon>asterids</taxon>
        <taxon>lamiids</taxon>
        <taxon>Solanales</taxon>
        <taxon>Solanaceae</taxon>
        <taxon>Solanoideae</taxon>
        <taxon>Datureae</taxon>
        <taxon>Datura</taxon>
    </lineage>
</organism>